<sequence length="87" mass="10186">MMTITQPILHMENKEKPSSILPQPWASDVWGYFMSPINSQEIMSENLEVTYKGEERDFLKNESIQSLRRLLKEVLLADSKPRDEKAF</sequence>
<accession>A0A8C7NNT1</accession>
<dbReference type="Ensembl" id="ENSOMYT00000011581.2">
    <property type="protein sequence ID" value="ENSOMYP00000010464.2"/>
    <property type="gene ID" value="ENSOMYG00000005252.2"/>
</dbReference>
<evidence type="ECO:0000313" key="1">
    <source>
        <dbReference type="Ensembl" id="ENSOMYP00000010464.2"/>
    </source>
</evidence>
<reference evidence="1" key="2">
    <citation type="submission" date="2025-08" db="UniProtKB">
        <authorList>
            <consortium name="Ensembl"/>
        </authorList>
    </citation>
    <scope>IDENTIFICATION</scope>
</reference>
<name>A0A8C7NNT1_ONCMY</name>
<reference evidence="1" key="3">
    <citation type="submission" date="2025-09" db="UniProtKB">
        <authorList>
            <consortium name="Ensembl"/>
        </authorList>
    </citation>
    <scope>IDENTIFICATION</scope>
</reference>
<dbReference type="AlphaFoldDB" id="A0A8C7NNT1"/>
<reference evidence="1" key="1">
    <citation type="submission" date="2020-07" db="EMBL/GenBank/DDBJ databases">
        <title>A long reads based de novo assembly of the rainbow trout Arlee double haploid line genome.</title>
        <authorList>
            <person name="Gao G."/>
            <person name="Palti Y."/>
        </authorList>
    </citation>
    <scope>NUCLEOTIDE SEQUENCE [LARGE SCALE GENOMIC DNA]</scope>
</reference>
<proteinExistence type="predicted"/>
<organism evidence="1 2">
    <name type="scientific">Oncorhynchus mykiss</name>
    <name type="common">Rainbow trout</name>
    <name type="synonym">Salmo gairdneri</name>
    <dbReference type="NCBI Taxonomy" id="8022"/>
    <lineage>
        <taxon>Eukaryota</taxon>
        <taxon>Metazoa</taxon>
        <taxon>Chordata</taxon>
        <taxon>Craniata</taxon>
        <taxon>Vertebrata</taxon>
        <taxon>Euteleostomi</taxon>
        <taxon>Actinopterygii</taxon>
        <taxon>Neopterygii</taxon>
        <taxon>Teleostei</taxon>
        <taxon>Protacanthopterygii</taxon>
        <taxon>Salmoniformes</taxon>
        <taxon>Salmonidae</taxon>
        <taxon>Salmoninae</taxon>
        <taxon>Oncorhynchus</taxon>
    </lineage>
</organism>
<dbReference type="Proteomes" id="UP000694395">
    <property type="component" value="Chromosome 6"/>
</dbReference>
<protein>
    <submittedName>
        <fullName evidence="1">Uncharacterized protein</fullName>
    </submittedName>
</protein>
<keyword evidence="2" id="KW-1185">Reference proteome</keyword>
<evidence type="ECO:0000313" key="2">
    <source>
        <dbReference type="Proteomes" id="UP000694395"/>
    </source>
</evidence>